<protein>
    <submittedName>
        <fullName evidence="1">Uncharacterized protein</fullName>
    </submittedName>
</protein>
<dbReference type="Proteomes" id="UP000654482">
    <property type="component" value="Unassembled WGS sequence"/>
</dbReference>
<evidence type="ECO:0000313" key="2">
    <source>
        <dbReference type="Proteomes" id="UP000654482"/>
    </source>
</evidence>
<proteinExistence type="predicted"/>
<keyword evidence="2" id="KW-1185">Reference proteome</keyword>
<name>A0A8J7E028_9CYAN</name>
<gene>
    <name evidence="1" type="ORF">IQ249_13595</name>
</gene>
<reference evidence="1" key="1">
    <citation type="submission" date="2020-10" db="EMBL/GenBank/DDBJ databases">
        <authorList>
            <person name="Castelo-Branco R."/>
            <person name="Eusebio N."/>
            <person name="Adriana R."/>
            <person name="Vieira A."/>
            <person name="Brugerolle De Fraissinette N."/>
            <person name="Rezende De Castro R."/>
            <person name="Schneider M.P."/>
            <person name="Vasconcelos V."/>
            <person name="Leao P.N."/>
        </authorList>
    </citation>
    <scope>NUCLEOTIDE SEQUENCE</scope>
    <source>
        <strain evidence="1">LEGE 07157</strain>
    </source>
</reference>
<organism evidence="1 2">
    <name type="scientific">Lusitaniella coriacea LEGE 07157</name>
    <dbReference type="NCBI Taxonomy" id="945747"/>
    <lineage>
        <taxon>Bacteria</taxon>
        <taxon>Bacillati</taxon>
        <taxon>Cyanobacteriota</taxon>
        <taxon>Cyanophyceae</taxon>
        <taxon>Spirulinales</taxon>
        <taxon>Lusitaniellaceae</taxon>
        <taxon>Lusitaniella</taxon>
    </lineage>
</organism>
<evidence type="ECO:0000313" key="1">
    <source>
        <dbReference type="EMBL" id="MBE9116936.1"/>
    </source>
</evidence>
<sequence length="61" mass="6718">MFALCAIASLTLKLVVETQHLPKKLLPNPTVLLLHQKIPTLNPRLYREGKNSPNGIATAMV</sequence>
<accession>A0A8J7E028</accession>
<dbReference type="AlphaFoldDB" id="A0A8J7E028"/>
<comment type="caution">
    <text evidence="1">The sequence shown here is derived from an EMBL/GenBank/DDBJ whole genome shotgun (WGS) entry which is preliminary data.</text>
</comment>
<dbReference type="RefSeq" id="WP_194030030.1">
    <property type="nucleotide sequence ID" value="NZ_JADEWZ010000019.1"/>
</dbReference>
<dbReference type="EMBL" id="JADEWZ010000019">
    <property type="protein sequence ID" value="MBE9116936.1"/>
    <property type="molecule type" value="Genomic_DNA"/>
</dbReference>